<dbReference type="RefSeq" id="WP_379529459.1">
    <property type="nucleotide sequence ID" value="NZ_JBHSBI010000009.1"/>
</dbReference>
<keyword evidence="3" id="KW-1185">Reference proteome</keyword>
<comment type="caution">
    <text evidence="2">The sequence shown here is derived from an EMBL/GenBank/DDBJ whole genome shotgun (WGS) entry which is preliminary data.</text>
</comment>
<proteinExistence type="predicted"/>
<dbReference type="Proteomes" id="UP001595851">
    <property type="component" value="Unassembled WGS sequence"/>
</dbReference>
<gene>
    <name evidence="2" type="ORF">ACFOY2_19410</name>
</gene>
<feature type="region of interest" description="Disordered" evidence="1">
    <location>
        <begin position="1"/>
        <end position="64"/>
    </location>
</feature>
<name>A0ABV8G8L5_9ACTN</name>
<sequence length="64" mass="6463">MSYPRYVVGGGTAGGNPPGPPGSEAPGHPVRNGRLFPDAAEDPAEAVKVEEESVADQSAAEDNS</sequence>
<organism evidence="2 3">
    <name type="scientific">Nonomuraea purpurea</name>
    <dbReference type="NCBI Taxonomy" id="1849276"/>
    <lineage>
        <taxon>Bacteria</taxon>
        <taxon>Bacillati</taxon>
        <taxon>Actinomycetota</taxon>
        <taxon>Actinomycetes</taxon>
        <taxon>Streptosporangiales</taxon>
        <taxon>Streptosporangiaceae</taxon>
        <taxon>Nonomuraea</taxon>
    </lineage>
</organism>
<protein>
    <submittedName>
        <fullName evidence="2">Uncharacterized protein</fullName>
    </submittedName>
</protein>
<evidence type="ECO:0000313" key="2">
    <source>
        <dbReference type="EMBL" id="MFC4009409.1"/>
    </source>
</evidence>
<reference evidence="3" key="1">
    <citation type="journal article" date="2019" name="Int. J. Syst. Evol. Microbiol.">
        <title>The Global Catalogue of Microorganisms (GCM) 10K type strain sequencing project: providing services to taxonomists for standard genome sequencing and annotation.</title>
        <authorList>
            <consortium name="The Broad Institute Genomics Platform"/>
            <consortium name="The Broad Institute Genome Sequencing Center for Infectious Disease"/>
            <person name="Wu L."/>
            <person name="Ma J."/>
        </authorList>
    </citation>
    <scope>NUCLEOTIDE SEQUENCE [LARGE SCALE GENOMIC DNA]</scope>
    <source>
        <strain evidence="3">TBRC 1276</strain>
    </source>
</reference>
<evidence type="ECO:0000256" key="1">
    <source>
        <dbReference type="SAM" id="MobiDB-lite"/>
    </source>
</evidence>
<accession>A0ABV8G8L5</accession>
<dbReference type="EMBL" id="JBHSBI010000009">
    <property type="protein sequence ID" value="MFC4009409.1"/>
    <property type="molecule type" value="Genomic_DNA"/>
</dbReference>
<evidence type="ECO:0000313" key="3">
    <source>
        <dbReference type="Proteomes" id="UP001595851"/>
    </source>
</evidence>